<evidence type="ECO:0000313" key="5">
    <source>
        <dbReference type="EMBL" id="BBY43984.1"/>
    </source>
</evidence>
<dbReference type="Gene3D" id="1.10.10.60">
    <property type="entry name" value="Homeodomain-like"/>
    <property type="match status" value="1"/>
</dbReference>
<dbReference type="SUPFAM" id="SSF46689">
    <property type="entry name" value="Homeodomain-like"/>
    <property type="match status" value="1"/>
</dbReference>
<evidence type="ECO:0000256" key="1">
    <source>
        <dbReference type="ARBA" id="ARBA00023015"/>
    </source>
</evidence>
<dbReference type="InterPro" id="IPR009057">
    <property type="entry name" value="Homeodomain-like_sf"/>
</dbReference>
<dbReference type="SMART" id="SM00342">
    <property type="entry name" value="HTH_ARAC"/>
    <property type="match status" value="1"/>
</dbReference>
<keyword evidence="1" id="KW-0805">Transcription regulation</keyword>
<organism evidence="5 6">
    <name type="scientific">Mycolicibacterium celeriflavum</name>
    <name type="common">Mycobacterium celeriflavum</name>
    <dbReference type="NCBI Taxonomy" id="1249101"/>
    <lineage>
        <taxon>Bacteria</taxon>
        <taxon>Bacillati</taxon>
        <taxon>Actinomycetota</taxon>
        <taxon>Actinomycetes</taxon>
        <taxon>Mycobacteriales</taxon>
        <taxon>Mycobacteriaceae</taxon>
        <taxon>Mycolicibacterium</taxon>
    </lineage>
</organism>
<evidence type="ECO:0000256" key="2">
    <source>
        <dbReference type="ARBA" id="ARBA00023125"/>
    </source>
</evidence>
<dbReference type="PRINTS" id="PR00032">
    <property type="entry name" value="HTHARAC"/>
</dbReference>
<keyword evidence="6" id="KW-1185">Reference proteome</keyword>
<dbReference type="Pfam" id="PF12625">
    <property type="entry name" value="Arabinose_bd"/>
    <property type="match status" value="1"/>
</dbReference>
<dbReference type="PROSITE" id="PS00041">
    <property type="entry name" value="HTH_ARAC_FAMILY_1"/>
    <property type="match status" value="1"/>
</dbReference>
<dbReference type="AlphaFoldDB" id="A0A7I7RHA9"/>
<dbReference type="InterPro" id="IPR018060">
    <property type="entry name" value="HTH_AraC"/>
</dbReference>
<evidence type="ECO:0000256" key="3">
    <source>
        <dbReference type="ARBA" id="ARBA00023163"/>
    </source>
</evidence>
<proteinExistence type="predicted"/>
<sequence>MPKSDKLLTFPDKGGDRMGAVVRAASLQGYVELVRGLGADPEHYMSRFGIPIDTEHHPDAFIPVADYACLLEVTAEELHRRDLGLRLTRLRGFDVIGPIAVIVRNSETVLEALKAVARFMYVHTPVLKVVIEERGDYVRVVLDVTEHFVPYPVQAYEANIGVAVRYMYLLAGPDAPMSISLLHSQHSPDAAYRQAFGCRVRFEQQWYGFEFPASVGARRIRDADPETKRIVIEYLEATYLPQTAPLSERVAEHARKMLPIGICSVHAIADHLGMHPRTLQRRLAAEGLRCQDVIDLERQAQAVRYLSVAGLHLNQIAALLGYSEQSAFNRSFRRWFGTTPREFRERAHL</sequence>
<dbReference type="GO" id="GO:0000976">
    <property type="term" value="F:transcription cis-regulatory region binding"/>
    <property type="evidence" value="ECO:0007669"/>
    <property type="project" value="TreeGrafter"/>
</dbReference>
<reference evidence="5 6" key="1">
    <citation type="journal article" date="2019" name="Emerg. Microbes Infect.">
        <title>Comprehensive subspecies identification of 175 nontuberculous mycobacteria species based on 7547 genomic profiles.</title>
        <authorList>
            <person name="Matsumoto Y."/>
            <person name="Kinjo T."/>
            <person name="Motooka D."/>
            <person name="Nabeya D."/>
            <person name="Jung N."/>
            <person name="Uechi K."/>
            <person name="Horii T."/>
            <person name="Iida T."/>
            <person name="Fujita J."/>
            <person name="Nakamura S."/>
        </authorList>
    </citation>
    <scope>NUCLEOTIDE SEQUENCE [LARGE SCALE GENOMIC DNA]</scope>
    <source>
        <strain evidence="5 6">JCM 18439</strain>
    </source>
</reference>
<dbReference type="Proteomes" id="UP000466431">
    <property type="component" value="Chromosome"/>
</dbReference>
<dbReference type="PANTHER" id="PTHR47894">
    <property type="entry name" value="HTH-TYPE TRANSCRIPTIONAL REGULATOR GADX"/>
    <property type="match status" value="1"/>
</dbReference>
<dbReference type="PANTHER" id="PTHR47894:SF4">
    <property type="entry name" value="HTH-TYPE TRANSCRIPTIONAL REGULATOR GADX"/>
    <property type="match status" value="1"/>
</dbReference>
<feature type="domain" description="HTH araC/xylS-type" evidence="4">
    <location>
        <begin position="248"/>
        <end position="346"/>
    </location>
</feature>
<protein>
    <submittedName>
        <fullName evidence="5">HTH-type transcriptional regulator VirS</fullName>
    </submittedName>
</protein>
<dbReference type="KEGG" id="mcee:MCEL_22790"/>
<evidence type="ECO:0000259" key="4">
    <source>
        <dbReference type="PROSITE" id="PS01124"/>
    </source>
</evidence>
<dbReference type="InterPro" id="IPR020449">
    <property type="entry name" value="Tscrpt_reg_AraC-type_HTH"/>
</dbReference>
<dbReference type="PROSITE" id="PS01124">
    <property type="entry name" value="HTH_ARAC_FAMILY_2"/>
    <property type="match status" value="1"/>
</dbReference>
<dbReference type="GO" id="GO:0003700">
    <property type="term" value="F:DNA-binding transcription factor activity"/>
    <property type="evidence" value="ECO:0007669"/>
    <property type="project" value="InterPro"/>
</dbReference>
<accession>A0A7I7RHA9</accession>
<name>A0A7I7RHA9_MYCCF</name>
<dbReference type="GO" id="GO:0005829">
    <property type="term" value="C:cytosol"/>
    <property type="evidence" value="ECO:0007669"/>
    <property type="project" value="TreeGrafter"/>
</dbReference>
<keyword evidence="2" id="KW-0238">DNA-binding</keyword>
<dbReference type="InterPro" id="IPR032687">
    <property type="entry name" value="AraC-type_N"/>
</dbReference>
<evidence type="ECO:0000313" key="6">
    <source>
        <dbReference type="Proteomes" id="UP000466431"/>
    </source>
</evidence>
<dbReference type="EMBL" id="AP022591">
    <property type="protein sequence ID" value="BBY43984.1"/>
    <property type="molecule type" value="Genomic_DNA"/>
</dbReference>
<dbReference type="Pfam" id="PF12833">
    <property type="entry name" value="HTH_18"/>
    <property type="match status" value="1"/>
</dbReference>
<dbReference type="InterPro" id="IPR018062">
    <property type="entry name" value="HTH_AraC-typ_CS"/>
</dbReference>
<keyword evidence="3" id="KW-0804">Transcription</keyword>
<gene>
    <name evidence="5" type="primary">virS</name>
    <name evidence="5" type="ORF">MCEL_22790</name>
</gene>